<keyword evidence="1" id="KW-0472">Membrane</keyword>
<dbReference type="EMBL" id="CP032157">
    <property type="protein sequence ID" value="AXY75598.1"/>
    <property type="molecule type" value="Genomic_DNA"/>
</dbReference>
<dbReference type="PANTHER" id="PTHR30273:SF2">
    <property type="entry name" value="PROTEIN FECR"/>
    <property type="match status" value="1"/>
</dbReference>
<feature type="transmembrane region" description="Helical" evidence="1">
    <location>
        <begin position="97"/>
        <end position="114"/>
    </location>
</feature>
<dbReference type="Gene3D" id="2.60.120.1440">
    <property type="match status" value="1"/>
</dbReference>
<dbReference type="Gene3D" id="3.55.50.30">
    <property type="match status" value="1"/>
</dbReference>
<dbReference type="GO" id="GO:0016989">
    <property type="term" value="F:sigma factor antagonist activity"/>
    <property type="evidence" value="ECO:0007669"/>
    <property type="project" value="TreeGrafter"/>
</dbReference>
<evidence type="ECO:0000313" key="5">
    <source>
        <dbReference type="Proteomes" id="UP000263900"/>
    </source>
</evidence>
<evidence type="ECO:0000256" key="1">
    <source>
        <dbReference type="SAM" id="Phobius"/>
    </source>
</evidence>
<evidence type="ECO:0000313" key="4">
    <source>
        <dbReference type="EMBL" id="AXY75598.1"/>
    </source>
</evidence>
<dbReference type="InterPro" id="IPR032508">
    <property type="entry name" value="FecR_C"/>
</dbReference>
<protein>
    <submittedName>
        <fullName evidence="4">DUF4974 domain-containing protein</fullName>
    </submittedName>
</protein>
<organism evidence="4 5">
    <name type="scientific">Paraflavitalea soli</name>
    <dbReference type="NCBI Taxonomy" id="2315862"/>
    <lineage>
        <taxon>Bacteria</taxon>
        <taxon>Pseudomonadati</taxon>
        <taxon>Bacteroidota</taxon>
        <taxon>Chitinophagia</taxon>
        <taxon>Chitinophagales</taxon>
        <taxon>Chitinophagaceae</taxon>
        <taxon>Paraflavitalea</taxon>
    </lineage>
</organism>
<accession>A0A3B7MN82</accession>
<keyword evidence="1" id="KW-0812">Transmembrane</keyword>
<dbReference type="KEGG" id="pseg:D3H65_17160"/>
<dbReference type="PANTHER" id="PTHR30273">
    <property type="entry name" value="PERIPLASMIC SIGNAL SENSOR AND SIGMA FACTOR ACTIVATOR FECR-RELATED"/>
    <property type="match status" value="1"/>
</dbReference>
<gene>
    <name evidence="4" type="ORF">D3H65_17160</name>
</gene>
<name>A0A3B7MN82_9BACT</name>
<sequence length="332" mass="37312">MSPGDHILNLIAKELGGRATAEEKQQLQQWQALDPSNRQEYEELVTMWKESMRLTADQSFDTSRAWSKVEAGMQPVGQNPAPARTITLFSSLYRKRLAVAAAVLAIFIIGGYLWNHYRTSWQELAAANNNQSLQLPDGSTVLLRKGATIRYPLHFDGEERLVRLSGEAYFKVQRNEHQPFVIVTGQAAVRVLGTTFVVKANNASDEVIVMSGKVSVSSKHKAGRQVELSAGQRTLLQNDQFLQSQVSDSNFIAWNTGLLDFNHTPLEKVLREMQDYYEVPLEIDTQQKAAISALTVTVRFNNQPVEQALEEIRLITGLAMKKEDGKVVFYMK</sequence>
<evidence type="ECO:0000259" key="2">
    <source>
        <dbReference type="Pfam" id="PF04773"/>
    </source>
</evidence>
<feature type="domain" description="Protein FecR C-terminal" evidence="3">
    <location>
        <begin position="259"/>
        <end position="328"/>
    </location>
</feature>
<proteinExistence type="predicted"/>
<dbReference type="OrthoDB" id="1452822at2"/>
<dbReference type="Pfam" id="PF16344">
    <property type="entry name" value="FecR_C"/>
    <property type="match status" value="1"/>
</dbReference>
<dbReference type="Proteomes" id="UP000263900">
    <property type="component" value="Chromosome"/>
</dbReference>
<dbReference type="AlphaFoldDB" id="A0A3B7MN82"/>
<dbReference type="PIRSF" id="PIRSF018266">
    <property type="entry name" value="FecR"/>
    <property type="match status" value="1"/>
</dbReference>
<keyword evidence="1" id="KW-1133">Transmembrane helix</keyword>
<dbReference type="Pfam" id="PF04773">
    <property type="entry name" value="FecR"/>
    <property type="match status" value="1"/>
</dbReference>
<evidence type="ECO:0000259" key="3">
    <source>
        <dbReference type="Pfam" id="PF16344"/>
    </source>
</evidence>
<feature type="domain" description="FecR protein" evidence="2">
    <location>
        <begin position="126"/>
        <end position="214"/>
    </location>
</feature>
<reference evidence="4 5" key="1">
    <citation type="submission" date="2018-09" db="EMBL/GenBank/DDBJ databases">
        <title>Genome sequencing of strain 6GH32-13.</title>
        <authorList>
            <person name="Weon H.-Y."/>
            <person name="Heo J."/>
            <person name="Kwon S.-W."/>
        </authorList>
    </citation>
    <scope>NUCLEOTIDE SEQUENCE [LARGE SCALE GENOMIC DNA]</scope>
    <source>
        <strain evidence="4 5">5GH32-13</strain>
    </source>
</reference>
<dbReference type="InterPro" id="IPR006860">
    <property type="entry name" value="FecR"/>
</dbReference>
<dbReference type="InterPro" id="IPR012373">
    <property type="entry name" value="Ferrdict_sens_TM"/>
</dbReference>
<dbReference type="RefSeq" id="WP_119051479.1">
    <property type="nucleotide sequence ID" value="NZ_CP032157.1"/>
</dbReference>
<keyword evidence="5" id="KW-1185">Reference proteome</keyword>